<dbReference type="PANTHER" id="PTHR21310:SF37">
    <property type="entry name" value="AMINOGLYCOSIDE PHOSPHOTRANSFERASE DOMAIN-CONTAINING PROTEIN"/>
    <property type="match status" value="1"/>
</dbReference>
<dbReference type="InterPro" id="IPR011009">
    <property type="entry name" value="Kinase-like_dom_sf"/>
</dbReference>
<evidence type="ECO:0000313" key="1">
    <source>
        <dbReference type="EMBL" id="KAE8380923.1"/>
    </source>
</evidence>
<accession>A0A5N7BGL2</accession>
<dbReference type="InterPro" id="IPR051678">
    <property type="entry name" value="AGP_Transferase"/>
</dbReference>
<organism evidence="1 2">
    <name type="scientific">Aspergillus bertholletiae</name>
    <dbReference type="NCBI Taxonomy" id="1226010"/>
    <lineage>
        <taxon>Eukaryota</taxon>
        <taxon>Fungi</taxon>
        <taxon>Dikarya</taxon>
        <taxon>Ascomycota</taxon>
        <taxon>Pezizomycotina</taxon>
        <taxon>Eurotiomycetes</taxon>
        <taxon>Eurotiomycetidae</taxon>
        <taxon>Eurotiales</taxon>
        <taxon>Aspergillaceae</taxon>
        <taxon>Aspergillus</taxon>
        <taxon>Aspergillus subgen. Circumdati</taxon>
    </lineage>
</organism>
<keyword evidence="2" id="KW-1185">Reference proteome</keyword>
<proteinExistence type="predicted"/>
<evidence type="ECO:0000313" key="2">
    <source>
        <dbReference type="Proteomes" id="UP000326198"/>
    </source>
</evidence>
<gene>
    <name evidence="1" type="ORF">BDV26DRAFT_279219</name>
</gene>
<reference evidence="1 2" key="1">
    <citation type="submission" date="2019-04" db="EMBL/GenBank/DDBJ databases">
        <title>Friends and foes A comparative genomics studyof 23 Aspergillus species from section Flavi.</title>
        <authorList>
            <consortium name="DOE Joint Genome Institute"/>
            <person name="Kjaerbolling I."/>
            <person name="Vesth T."/>
            <person name="Frisvad J.C."/>
            <person name="Nybo J.L."/>
            <person name="Theobald S."/>
            <person name="Kildgaard S."/>
            <person name="Isbrandt T."/>
            <person name="Kuo A."/>
            <person name="Sato A."/>
            <person name="Lyhne E.K."/>
            <person name="Kogle M.E."/>
            <person name="Wiebenga A."/>
            <person name="Kun R.S."/>
            <person name="Lubbers R.J."/>
            <person name="Makela M.R."/>
            <person name="Barry K."/>
            <person name="Chovatia M."/>
            <person name="Clum A."/>
            <person name="Daum C."/>
            <person name="Haridas S."/>
            <person name="He G."/>
            <person name="LaButti K."/>
            <person name="Lipzen A."/>
            <person name="Mondo S."/>
            <person name="Riley R."/>
            <person name="Salamov A."/>
            <person name="Simmons B.A."/>
            <person name="Magnuson J.K."/>
            <person name="Henrissat B."/>
            <person name="Mortensen U.H."/>
            <person name="Larsen T.O."/>
            <person name="Devries R.P."/>
            <person name="Grigoriev I.V."/>
            <person name="Machida M."/>
            <person name="Baker S.E."/>
            <person name="Andersen M.R."/>
        </authorList>
    </citation>
    <scope>NUCLEOTIDE SEQUENCE [LARGE SCALE GENOMIC DNA]</scope>
    <source>
        <strain evidence="1 2">IBT 29228</strain>
    </source>
</reference>
<dbReference type="OrthoDB" id="5412996at2759"/>
<name>A0A5N7BGL2_9EURO</name>
<dbReference type="SUPFAM" id="SSF56112">
    <property type="entry name" value="Protein kinase-like (PK-like)"/>
    <property type="match status" value="1"/>
</dbReference>
<protein>
    <recommendedName>
        <fullName evidence="3">Aminoglycoside phosphotransferase domain-containing protein</fullName>
    </recommendedName>
</protein>
<sequence>MNTNTLTDLVHEAQDQLWVDKWVSTFHPNKFPCKRDGILRNGTFNAAWIVRFPRPGMIGDNANEKIAMEVAALDLICDKTTIPVPTVQAWGLATSNPLNLGLFIIMDFIDGVSLSDLLRDPNTEHASRVIREDIIYSSTLLRPLTFKAHCDRTQGFTTTTEYFQYIVNQDWEQLIHQPNSIEGEYDAKAKYIVFKVLKTLVPDLVNEKYDYGKFKLICDDLGLANLIIHGKEDLTIVGVIDLEWSYIGPAQPVNLTWDCKGGKLPEIAPRYFKYLDIFIHVLEEEETKFPGYEKRELSSLPEELKVFASRKVHELEKYDKALEQIEKSKALMNSGKIIKEEFIAKGSSLFVMNNGMPNNNGLLYTVVTWITRQYRYFFH</sequence>
<evidence type="ECO:0008006" key="3">
    <source>
        <dbReference type="Google" id="ProtNLM"/>
    </source>
</evidence>
<dbReference type="EMBL" id="ML736176">
    <property type="protein sequence ID" value="KAE8380923.1"/>
    <property type="molecule type" value="Genomic_DNA"/>
</dbReference>
<dbReference type="AlphaFoldDB" id="A0A5N7BGL2"/>
<dbReference type="Proteomes" id="UP000326198">
    <property type="component" value="Unassembled WGS sequence"/>
</dbReference>
<dbReference type="PANTHER" id="PTHR21310">
    <property type="entry name" value="AMINOGLYCOSIDE PHOSPHOTRANSFERASE-RELATED-RELATED"/>
    <property type="match status" value="1"/>
</dbReference>